<reference evidence="3 4" key="1">
    <citation type="submission" date="2016-10" db="EMBL/GenBank/DDBJ databases">
        <authorList>
            <person name="de Groot N.N."/>
        </authorList>
    </citation>
    <scope>NUCLEOTIDE SEQUENCE [LARGE SCALE GENOMIC DNA]</scope>
    <source>
        <strain evidence="3 4">ATCC 700224</strain>
    </source>
</reference>
<dbReference type="GO" id="GO:0015627">
    <property type="term" value="C:type II protein secretion system complex"/>
    <property type="evidence" value="ECO:0007669"/>
    <property type="project" value="TreeGrafter"/>
</dbReference>
<gene>
    <name evidence="3" type="ORF">SAMN05421720_108100</name>
</gene>
<evidence type="ECO:0000313" key="4">
    <source>
        <dbReference type="Proteomes" id="UP000199412"/>
    </source>
</evidence>
<dbReference type="PRINTS" id="PR00811">
    <property type="entry name" value="BCTERIALGSPD"/>
</dbReference>
<evidence type="ECO:0000256" key="1">
    <source>
        <dbReference type="RuleBase" id="RU004003"/>
    </source>
</evidence>
<dbReference type="Pfam" id="PF00263">
    <property type="entry name" value="Secretin"/>
    <property type="match status" value="1"/>
</dbReference>
<dbReference type="GO" id="GO:0009306">
    <property type="term" value="P:protein secretion"/>
    <property type="evidence" value="ECO:0007669"/>
    <property type="project" value="InterPro"/>
</dbReference>
<name>A0A1G7DZN7_9PROT</name>
<evidence type="ECO:0000313" key="3">
    <source>
        <dbReference type="EMBL" id="SDE56720.1"/>
    </source>
</evidence>
<dbReference type="PANTHER" id="PTHR30332">
    <property type="entry name" value="PROBABLE GENERAL SECRETION PATHWAY PROTEIN D"/>
    <property type="match status" value="1"/>
</dbReference>
<dbReference type="InterPro" id="IPR001775">
    <property type="entry name" value="GspD/PilQ"/>
</dbReference>
<dbReference type="PANTHER" id="PTHR30332:SF17">
    <property type="entry name" value="TYPE IV PILIATION SYSTEM PROTEIN DR_0774-RELATED"/>
    <property type="match status" value="1"/>
</dbReference>
<dbReference type="PROSITE" id="PS50914">
    <property type="entry name" value="BON"/>
    <property type="match status" value="1"/>
</dbReference>
<keyword evidence="4" id="KW-1185">Reference proteome</keyword>
<organism evidence="3 4">
    <name type="scientific">Rhodospira trueperi</name>
    <dbReference type="NCBI Taxonomy" id="69960"/>
    <lineage>
        <taxon>Bacteria</taxon>
        <taxon>Pseudomonadati</taxon>
        <taxon>Pseudomonadota</taxon>
        <taxon>Alphaproteobacteria</taxon>
        <taxon>Rhodospirillales</taxon>
        <taxon>Rhodospirillaceae</taxon>
        <taxon>Rhodospira</taxon>
    </lineage>
</organism>
<evidence type="ECO:0000259" key="2">
    <source>
        <dbReference type="PROSITE" id="PS50914"/>
    </source>
</evidence>
<dbReference type="InterPro" id="IPR004846">
    <property type="entry name" value="T2SS/T3SS_dom"/>
</dbReference>
<protein>
    <submittedName>
        <fullName evidence="3">Pilus assembly protein CpaC</fullName>
    </submittedName>
</protein>
<comment type="similarity">
    <text evidence="1">Belongs to the bacterial secretin family.</text>
</comment>
<dbReference type="AlphaFoldDB" id="A0A1G7DZN7"/>
<sequence>MPPAPMPTAEDRASVPPAQPIEELSHGVYRQGNTITATVGRAVHLDLEKPVSSVVIGNRGIVSEILAEPKRVFLVGNTVGSTNVFFRDEQGNVFESYEMTVKADVDGLHQALAAVLPENRVRVTPTQSGVVLSGQVRSAVDAANAADVAKQFVGGQGSVVNSLNIAGDQQVLLRVRVAEMNRTARKFLATDTNFEAGGDDQKFRSFPYFNRSPQSSETVTKNYPWYQDGFIGYEFEPTSPFVYGHNQGDLTHLFYGAAAAAGGPTGSLVIGALGIGDITFSTLEEKSLVRILSEPTLTAISGETADFLVGGEFPVPSGIDDTGNPIITFKPFGVSLQFTPVVLSDNRISLAIRTEVSRRSDENSIPVGATSVPGISTRRAESTVMLPSGGSLMIAGLLQSEDRNGLQGVPGLMDLPVLGALFRSTDFQNDRSELVVTVEAYKVRAHHFGEDLALPTDGFPPADDMDIYLFGRLHDRYGSGEPLPSVAVAAPYGFMME</sequence>
<dbReference type="Pfam" id="PF04972">
    <property type="entry name" value="BON"/>
    <property type="match status" value="1"/>
</dbReference>
<feature type="domain" description="BON" evidence="2">
    <location>
        <begin position="97"/>
        <end position="167"/>
    </location>
</feature>
<dbReference type="Proteomes" id="UP000199412">
    <property type="component" value="Unassembled WGS sequence"/>
</dbReference>
<dbReference type="InterPro" id="IPR007055">
    <property type="entry name" value="BON_dom"/>
</dbReference>
<proteinExistence type="inferred from homology"/>
<dbReference type="STRING" id="69960.SAMN05421720_108100"/>
<dbReference type="InterPro" id="IPR050810">
    <property type="entry name" value="Bact_Secretion_Sys_Channel"/>
</dbReference>
<dbReference type="EMBL" id="FNAP01000008">
    <property type="protein sequence ID" value="SDE56720.1"/>
    <property type="molecule type" value="Genomic_DNA"/>
</dbReference>
<dbReference type="InterPro" id="IPR032789">
    <property type="entry name" value="T2SS-T3SS_pil_N"/>
</dbReference>
<accession>A0A1G7DZN7</accession>
<dbReference type="Pfam" id="PF13629">
    <property type="entry name" value="T2SS-T3SS_pil_N"/>
    <property type="match status" value="1"/>
</dbReference>